<proteinExistence type="predicted"/>
<organism evidence="1 2">
    <name type="scientific">Amycolatopsis vancoresmycina DSM 44592</name>
    <dbReference type="NCBI Taxonomy" id="1292037"/>
    <lineage>
        <taxon>Bacteria</taxon>
        <taxon>Bacillati</taxon>
        <taxon>Actinomycetota</taxon>
        <taxon>Actinomycetes</taxon>
        <taxon>Pseudonocardiales</taxon>
        <taxon>Pseudonocardiaceae</taxon>
        <taxon>Amycolatopsis</taxon>
    </lineage>
</organism>
<gene>
    <name evidence="1" type="ORF">H480_34497</name>
</gene>
<dbReference type="EMBL" id="AOUO01000574">
    <property type="protein sequence ID" value="EOD63918.1"/>
    <property type="molecule type" value="Genomic_DNA"/>
</dbReference>
<dbReference type="PATRIC" id="fig|1292037.4.peg.6480"/>
<name>R1FX15_9PSEU</name>
<sequence>MGPVDRRLGLEAARKALRVQGEPRLAGPPLVVDVQTEPTIAAGPMPWGLGAHLAELVPGTRAMTATPEDAAEVLAAARESRSVVVVTREAHRHPRVRALLAALSTVDFIRVETGVPGPAGDGPRIDTFSGSWVSLRAAAEYLA</sequence>
<evidence type="ECO:0000313" key="2">
    <source>
        <dbReference type="Proteomes" id="UP000014139"/>
    </source>
</evidence>
<dbReference type="AlphaFoldDB" id="R1FX15"/>
<comment type="caution">
    <text evidence="1">The sequence shown here is derived from an EMBL/GenBank/DDBJ whole genome shotgun (WGS) entry which is preliminary data.</text>
</comment>
<protein>
    <submittedName>
        <fullName evidence="1">Beta-N-acetylhexosaminidase</fullName>
    </submittedName>
</protein>
<reference evidence="1 2" key="1">
    <citation type="submission" date="2013-02" db="EMBL/GenBank/DDBJ databases">
        <title>Draft genome sequence of Amycolatopsis vancoresmycina strain DSM 44592T.</title>
        <authorList>
            <person name="Kumar S."/>
            <person name="Kaur N."/>
            <person name="Kaur C."/>
            <person name="Raghava G.P.S."/>
            <person name="Mayilraj S."/>
        </authorList>
    </citation>
    <scope>NUCLEOTIDE SEQUENCE [LARGE SCALE GENOMIC DNA]</scope>
    <source>
        <strain evidence="1 2">DSM 44592</strain>
    </source>
</reference>
<accession>R1FX15</accession>
<dbReference type="eggNOG" id="COG1472">
    <property type="taxonomic scope" value="Bacteria"/>
</dbReference>
<evidence type="ECO:0000313" key="1">
    <source>
        <dbReference type="EMBL" id="EOD63918.1"/>
    </source>
</evidence>
<dbReference type="Proteomes" id="UP000014139">
    <property type="component" value="Unassembled WGS sequence"/>
</dbReference>
<keyword evidence="2" id="KW-1185">Reference proteome</keyword>